<organism evidence="2 3">
    <name type="scientific">Anaerotruncus colihominis</name>
    <dbReference type="NCBI Taxonomy" id="169435"/>
    <lineage>
        <taxon>Bacteria</taxon>
        <taxon>Bacillati</taxon>
        <taxon>Bacillota</taxon>
        <taxon>Clostridia</taxon>
        <taxon>Eubacteriales</taxon>
        <taxon>Oscillospiraceae</taxon>
        <taxon>Anaerotruncus</taxon>
    </lineage>
</organism>
<dbReference type="InterPro" id="IPR001387">
    <property type="entry name" value="Cro/C1-type_HTH"/>
</dbReference>
<feature type="non-terminal residue" evidence="2">
    <location>
        <position position="1"/>
    </location>
</feature>
<evidence type="ECO:0000313" key="3">
    <source>
        <dbReference type="Proteomes" id="UP000462501"/>
    </source>
</evidence>
<feature type="domain" description="HTH cro/C1-type" evidence="1">
    <location>
        <begin position="2"/>
        <end position="41"/>
    </location>
</feature>
<reference evidence="2 3" key="1">
    <citation type="submission" date="2019-06" db="EMBL/GenBank/DDBJ databases">
        <title>Draft genome sequences of 15 bacterial species constituting the stable defined intestinal microbiota of the GM15 gnotobiotic mouse model.</title>
        <authorList>
            <person name="Elie C."/>
            <person name="Mathieu A."/>
            <person name="Saliou A."/>
            <person name="Darnaud M."/>
            <person name="Leulier F."/>
            <person name="Tamellini A."/>
        </authorList>
    </citation>
    <scope>NUCLEOTIDE SEQUENCE [LARGE SCALE GENOMIC DNA]</scope>
    <source>
        <strain evidence="2 3">JM4-15</strain>
    </source>
</reference>
<dbReference type="AlphaFoldDB" id="A0A845T7P9"/>
<dbReference type="GO" id="GO:0003677">
    <property type="term" value="F:DNA binding"/>
    <property type="evidence" value="ECO:0007669"/>
    <property type="project" value="InterPro"/>
</dbReference>
<evidence type="ECO:0000313" key="2">
    <source>
        <dbReference type="EMBL" id="NDO40381.1"/>
    </source>
</evidence>
<gene>
    <name evidence="2" type="ORF">FMM72_14295</name>
</gene>
<comment type="caution">
    <text evidence="2">The sequence shown here is derived from an EMBL/GenBank/DDBJ whole genome shotgun (WGS) entry which is preliminary data.</text>
</comment>
<protein>
    <submittedName>
        <fullName evidence="2">Helix-turn-helix transcriptional regulator</fullName>
    </submittedName>
</protein>
<name>A0A845T7P9_9FIRM</name>
<dbReference type="Pfam" id="PF13443">
    <property type="entry name" value="HTH_26"/>
    <property type="match status" value="1"/>
</dbReference>
<dbReference type="SUPFAM" id="SSF47413">
    <property type="entry name" value="lambda repressor-like DNA-binding domains"/>
    <property type="match status" value="1"/>
</dbReference>
<dbReference type="Proteomes" id="UP000462501">
    <property type="component" value="Unassembled WGS sequence"/>
</dbReference>
<accession>A0A845T7P9</accession>
<evidence type="ECO:0000259" key="1">
    <source>
        <dbReference type="Pfam" id="PF13443"/>
    </source>
</evidence>
<dbReference type="InterPro" id="IPR010982">
    <property type="entry name" value="Lambda_DNA-bd_dom_sf"/>
</dbReference>
<dbReference type="EMBL" id="VIQT01000020">
    <property type="protein sequence ID" value="NDO40381.1"/>
    <property type="molecule type" value="Genomic_DNA"/>
</dbReference>
<sequence>EQRWTQADLARATGIRPNTIGELYHEFAERVSLEHLDLICEGGGRRQILQGLPESDPTRLENSIMSLPNGSALNIST</sequence>
<proteinExistence type="predicted"/>